<protein>
    <submittedName>
        <fullName evidence="2">Uncharacterized protein</fullName>
    </submittedName>
</protein>
<gene>
    <name evidence="2" type="ORF">B0T17DRAFT_658475</name>
</gene>
<accession>A0AA39WBH0</accession>
<evidence type="ECO:0000313" key="3">
    <source>
        <dbReference type="Proteomes" id="UP001174934"/>
    </source>
</evidence>
<dbReference type="EMBL" id="JAULSR010000011">
    <property type="protein sequence ID" value="KAK0609880.1"/>
    <property type="molecule type" value="Genomic_DNA"/>
</dbReference>
<reference evidence="2" key="1">
    <citation type="submission" date="2023-06" db="EMBL/GenBank/DDBJ databases">
        <title>Genome-scale phylogeny and comparative genomics of the fungal order Sordariales.</title>
        <authorList>
            <consortium name="Lawrence Berkeley National Laboratory"/>
            <person name="Hensen N."/>
            <person name="Bonometti L."/>
            <person name="Westerberg I."/>
            <person name="Brannstrom I.O."/>
            <person name="Guillou S."/>
            <person name="Cros-Aarteil S."/>
            <person name="Calhoun S."/>
            <person name="Haridas S."/>
            <person name="Kuo A."/>
            <person name="Mondo S."/>
            <person name="Pangilinan J."/>
            <person name="Riley R."/>
            <person name="LaButti K."/>
            <person name="Andreopoulos B."/>
            <person name="Lipzen A."/>
            <person name="Chen C."/>
            <person name="Yanf M."/>
            <person name="Daum C."/>
            <person name="Ng V."/>
            <person name="Clum A."/>
            <person name="Steindorff A."/>
            <person name="Ohm R."/>
            <person name="Martin F."/>
            <person name="Silar P."/>
            <person name="Natvig D."/>
            <person name="Lalanne C."/>
            <person name="Gautier V."/>
            <person name="Ament-velasquez S.L."/>
            <person name="Kruys A."/>
            <person name="Hutchinson M.I."/>
            <person name="Powell A.J."/>
            <person name="Barry K."/>
            <person name="Miller A.N."/>
            <person name="Grigoriev I.V."/>
            <person name="Debuchy R."/>
            <person name="Gladieux P."/>
            <person name="Thoren M.H."/>
            <person name="Johannesson H."/>
        </authorList>
    </citation>
    <scope>NUCLEOTIDE SEQUENCE</scope>
    <source>
        <strain evidence="2">SMH3391-2</strain>
    </source>
</reference>
<name>A0AA39WBH0_9PEZI</name>
<feature type="chain" id="PRO_5041332045" evidence="1">
    <location>
        <begin position="19"/>
        <end position="119"/>
    </location>
</feature>
<feature type="signal peptide" evidence="1">
    <location>
        <begin position="1"/>
        <end position="18"/>
    </location>
</feature>
<sequence length="119" mass="13524">MVRILVNVLCLLSFGIECRELGFLQQLSAVLELVETILNATHSLSPLEEAAEEVVEEDDYYEMELYEEEEYPQLATTVAQPLLVKEIQDQVVAVMRALGHEDVNWDSGPRREPGFKTKT</sequence>
<organism evidence="2 3">
    <name type="scientific">Bombardia bombarda</name>
    <dbReference type="NCBI Taxonomy" id="252184"/>
    <lineage>
        <taxon>Eukaryota</taxon>
        <taxon>Fungi</taxon>
        <taxon>Dikarya</taxon>
        <taxon>Ascomycota</taxon>
        <taxon>Pezizomycotina</taxon>
        <taxon>Sordariomycetes</taxon>
        <taxon>Sordariomycetidae</taxon>
        <taxon>Sordariales</taxon>
        <taxon>Lasiosphaeriaceae</taxon>
        <taxon>Bombardia</taxon>
    </lineage>
</organism>
<dbReference type="AlphaFoldDB" id="A0AA39WBH0"/>
<dbReference type="Proteomes" id="UP001174934">
    <property type="component" value="Unassembled WGS sequence"/>
</dbReference>
<keyword evidence="1" id="KW-0732">Signal</keyword>
<evidence type="ECO:0000313" key="2">
    <source>
        <dbReference type="EMBL" id="KAK0609880.1"/>
    </source>
</evidence>
<keyword evidence="3" id="KW-1185">Reference proteome</keyword>
<proteinExistence type="predicted"/>
<comment type="caution">
    <text evidence="2">The sequence shown here is derived from an EMBL/GenBank/DDBJ whole genome shotgun (WGS) entry which is preliminary data.</text>
</comment>
<evidence type="ECO:0000256" key="1">
    <source>
        <dbReference type="SAM" id="SignalP"/>
    </source>
</evidence>